<dbReference type="AlphaFoldDB" id="A0A0F4QI43"/>
<dbReference type="PANTHER" id="PTHR46663">
    <property type="entry name" value="DIGUANYLATE CYCLASE DGCT-RELATED"/>
    <property type="match status" value="1"/>
</dbReference>
<dbReference type="NCBIfam" id="TIGR00254">
    <property type="entry name" value="GGDEF"/>
    <property type="match status" value="1"/>
</dbReference>
<dbReference type="InterPro" id="IPR000014">
    <property type="entry name" value="PAS"/>
</dbReference>
<dbReference type="CDD" id="cd00130">
    <property type="entry name" value="PAS"/>
    <property type="match status" value="1"/>
</dbReference>
<evidence type="ECO:0000256" key="1">
    <source>
        <dbReference type="ARBA" id="ARBA00001946"/>
    </source>
</evidence>
<evidence type="ECO:0000259" key="3">
    <source>
        <dbReference type="PROSITE" id="PS50112"/>
    </source>
</evidence>
<dbReference type="InterPro" id="IPR052163">
    <property type="entry name" value="DGC-Regulatory_Protein"/>
</dbReference>
<dbReference type="GO" id="GO:0003824">
    <property type="term" value="F:catalytic activity"/>
    <property type="evidence" value="ECO:0007669"/>
    <property type="project" value="UniProtKB-ARBA"/>
</dbReference>
<dbReference type="PROSITE" id="PS50887">
    <property type="entry name" value="GGDEF"/>
    <property type="match status" value="1"/>
</dbReference>
<dbReference type="Gene3D" id="3.30.70.270">
    <property type="match status" value="1"/>
</dbReference>
<protein>
    <recommendedName>
        <fullName evidence="7">Diguanylate cyclase</fullName>
    </recommendedName>
</protein>
<dbReference type="InterPro" id="IPR035965">
    <property type="entry name" value="PAS-like_dom_sf"/>
</dbReference>
<dbReference type="PROSITE" id="PS50112">
    <property type="entry name" value="PAS"/>
    <property type="match status" value="1"/>
</dbReference>
<dbReference type="SMART" id="SM00091">
    <property type="entry name" value="PAS"/>
    <property type="match status" value="1"/>
</dbReference>
<dbReference type="SUPFAM" id="SSF55785">
    <property type="entry name" value="PYP-like sensor domain (PAS domain)"/>
    <property type="match status" value="1"/>
</dbReference>
<dbReference type="Proteomes" id="UP000033452">
    <property type="component" value="Unassembled WGS sequence"/>
</dbReference>
<keyword evidence="2" id="KW-0812">Transmembrane</keyword>
<reference evidence="5 6" key="1">
    <citation type="journal article" date="2015" name="BMC Genomics">
        <title>Genome mining reveals unlocked bioactive potential of marine Gram-negative bacteria.</title>
        <authorList>
            <person name="Machado H."/>
            <person name="Sonnenschein E.C."/>
            <person name="Melchiorsen J."/>
            <person name="Gram L."/>
        </authorList>
    </citation>
    <scope>NUCLEOTIDE SEQUENCE [LARGE SCALE GENOMIC DNA]</scope>
    <source>
        <strain evidence="5 6">S2471</strain>
    </source>
</reference>
<keyword evidence="2" id="KW-0472">Membrane</keyword>
<dbReference type="InterPro" id="IPR029787">
    <property type="entry name" value="Nucleotide_cyclase"/>
</dbReference>
<sequence length="522" mass="59382">MRLFYFQLKLVRYSVYCDAKAMKKPLFLIVLAVLLVLTISANVVLYFISDDVNDMIQAFEQQWQEQADIVLLESRLLDDLEHQLSQAKAIHQVRDYHHPEPDAEPSAEEYMVRLYRTLAQLSELDLQAGETEALAVVTYYASLYQTQLTEADSVGTQSQATAALSEQLKNQHQHLDEALRTLRQGLETRFSRTREAHQLTLQNIIYRDSLEGLLLLILIVMMLLVSFMMLRAQIRAAKERDCLFDAIPDALLYCDSEGRITQVNQSCSELFGYSAKELVNMQLEALMPERFRELHAKHRASFYGRAKMRRKGENGLNIIGLHKLGHEIPLDIAIARTTFGQETYYVAVIRDLRPELQLQQRAELDFLTQAFNRGQIERVLGDELTRAVRYSRALSVMMVDLDHFKTLNDTMGHQVGDAALTELSAFLKRSIRPSDCLGRWGGDEFVIVCPEIASDEALLMAQRLVNQYRQINQYDLEMSIGVTSRTNLSSGVECAQLIGEADDALYQAKAAGRGRAILFSSQ</sequence>
<dbReference type="EMBL" id="JXYA01000038">
    <property type="protein sequence ID" value="KJZ07393.1"/>
    <property type="molecule type" value="Genomic_DNA"/>
</dbReference>
<dbReference type="SUPFAM" id="SSF55073">
    <property type="entry name" value="Nucleotide cyclase"/>
    <property type="match status" value="1"/>
</dbReference>
<dbReference type="SMART" id="SM00267">
    <property type="entry name" value="GGDEF"/>
    <property type="match status" value="1"/>
</dbReference>
<dbReference type="InterPro" id="IPR000160">
    <property type="entry name" value="GGDEF_dom"/>
</dbReference>
<dbReference type="Pfam" id="PF00990">
    <property type="entry name" value="GGDEF"/>
    <property type="match status" value="1"/>
</dbReference>
<evidence type="ECO:0008006" key="7">
    <source>
        <dbReference type="Google" id="ProtNLM"/>
    </source>
</evidence>
<gene>
    <name evidence="5" type="ORF">TW77_15840</name>
</gene>
<dbReference type="Gene3D" id="3.30.450.20">
    <property type="entry name" value="PAS domain"/>
    <property type="match status" value="1"/>
</dbReference>
<evidence type="ECO:0000313" key="5">
    <source>
        <dbReference type="EMBL" id="KJZ07393.1"/>
    </source>
</evidence>
<keyword evidence="2" id="KW-1133">Transmembrane helix</keyword>
<comment type="caution">
    <text evidence="5">The sequence shown here is derived from an EMBL/GenBank/DDBJ whole genome shotgun (WGS) entry which is preliminary data.</text>
</comment>
<feature type="domain" description="PAS" evidence="3">
    <location>
        <begin position="243"/>
        <end position="305"/>
    </location>
</feature>
<dbReference type="InterPro" id="IPR043128">
    <property type="entry name" value="Rev_trsase/Diguanyl_cyclase"/>
</dbReference>
<evidence type="ECO:0000259" key="4">
    <source>
        <dbReference type="PROSITE" id="PS50887"/>
    </source>
</evidence>
<proteinExistence type="predicted"/>
<dbReference type="Pfam" id="PF13188">
    <property type="entry name" value="PAS_8"/>
    <property type="match status" value="1"/>
</dbReference>
<organism evidence="5 6">
    <name type="scientific">Pseudoalteromonas rubra</name>
    <dbReference type="NCBI Taxonomy" id="43658"/>
    <lineage>
        <taxon>Bacteria</taxon>
        <taxon>Pseudomonadati</taxon>
        <taxon>Pseudomonadota</taxon>
        <taxon>Gammaproteobacteria</taxon>
        <taxon>Alteromonadales</taxon>
        <taxon>Pseudoalteromonadaceae</taxon>
        <taxon>Pseudoalteromonas</taxon>
    </lineage>
</organism>
<accession>A0A0F4QI43</accession>
<dbReference type="PATRIC" id="fig|43658.5.peg.3347"/>
<evidence type="ECO:0000313" key="6">
    <source>
        <dbReference type="Proteomes" id="UP000033452"/>
    </source>
</evidence>
<dbReference type="PANTHER" id="PTHR46663:SF4">
    <property type="entry name" value="DIGUANYLATE CYCLASE DGCT-RELATED"/>
    <property type="match status" value="1"/>
</dbReference>
<dbReference type="FunFam" id="3.30.70.270:FF:000001">
    <property type="entry name" value="Diguanylate cyclase domain protein"/>
    <property type="match status" value="1"/>
</dbReference>
<dbReference type="CDD" id="cd01949">
    <property type="entry name" value="GGDEF"/>
    <property type="match status" value="1"/>
</dbReference>
<dbReference type="OrthoDB" id="9812260at2"/>
<feature type="domain" description="GGDEF" evidence="4">
    <location>
        <begin position="392"/>
        <end position="521"/>
    </location>
</feature>
<name>A0A0F4QI43_9GAMM</name>
<evidence type="ECO:0000256" key="2">
    <source>
        <dbReference type="SAM" id="Phobius"/>
    </source>
</evidence>
<feature type="transmembrane region" description="Helical" evidence="2">
    <location>
        <begin position="212"/>
        <end position="230"/>
    </location>
</feature>
<keyword evidence="6" id="KW-1185">Reference proteome</keyword>
<dbReference type="NCBIfam" id="TIGR00229">
    <property type="entry name" value="sensory_box"/>
    <property type="match status" value="1"/>
</dbReference>
<comment type="cofactor">
    <cofactor evidence="1">
        <name>Mg(2+)</name>
        <dbReference type="ChEBI" id="CHEBI:18420"/>
    </cofactor>
</comment>